<dbReference type="STRING" id="88036.D8SKW6"/>
<dbReference type="KEGG" id="smo:SELMODRAFT_119480"/>
<reference evidence="2 3" key="1">
    <citation type="journal article" date="2011" name="Science">
        <title>The Selaginella genome identifies genetic changes associated with the evolution of vascular plants.</title>
        <authorList>
            <person name="Banks J.A."/>
            <person name="Nishiyama T."/>
            <person name="Hasebe M."/>
            <person name="Bowman J.L."/>
            <person name="Gribskov M."/>
            <person name="dePamphilis C."/>
            <person name="Albert V.A."/>
            <person name="Aono N."/>
            <person name="Aoyama T."/>
            <person name="Ambrose B.A."/>
            <person name="Ashton N.W."/>
            <person name="Axtell M.J."/>
            <person name="Barker E."/>
            <person name="Barker M.S."/>
            <person name="Bennetzen J.L."/>
            <person name="Bonawitz N.D."/>
            <person name="Chapple C."/>
            <person name="Cheng C."/>
            <person name="Correa L.G."/>
            <person name="Dacre M."/>
            <person name="DeBarry J."/>
            <person name="Dreyer I."/>
            <person name="Elias M."/>
            <person name="Engstrom E.M."/>
            <person name="Estelle M."/>
            <person name="Feng L."/>
            <person name="Finet C."/>
            <person name="Floyd S.K."/>
            <person name="Frommer W.B."/>
            <person name="Fujita T."/>
            <person name="Gramzow L."/>
            <person name="Gutensohn M."/>
            <person name="Harholt J."/>
            <person name="Hattori M."/>
            <person name="Heyl A."/>
            <person name="Hirai T."/>
            <person name="Hiwatashi Y."/>
            <person name="Ishikawa M."/>
            <person name="Iwata M."/>
            <person name="Karol K.G."/>
            <person name="Koehler B."/>
            <person name="Kolukisaoglu U."/>
            <person name="Kubo M."/>
            <person name="Kurata T."/>
            <person name="Lalonde S."/>
            <person name="Li K."/>
            <person name="Li Y."/>
            <person name="Litt A."/>
            <person name="Lyons E."/>
            <person name="Manning G."/>
            <person name="Maruyama T."/>
            <person name="Michael T.P."/>
            <person name="Mikami K."/>
            <person name="Miyazaki S."/>
            <person name="Morinaga S."/>
            <person name="Murata T."/>
            <person name="Mueller-Roeber B."/>
            <person name="Nelson D.R."/>
            <person name="Obara M."/>
            <person name="Oguri Y."/>
            <person name="Olmstead R.G."/>
            <person name="Onodera N."/>
            <person name="Petersen B.L."/>
            <person name="Pils B."/>
            <person name="Prigge M."/>
            <person name="Rensing S.A."/>
            <person name="Riano-Pachon D.M."/>
            <person name="Roberts A.W."/>
            <person name="Sato Y."/>
            <person name="Scheller H.V."/>
            <person name="Schulz B."/>
            <person name="Schulz C."/>
            <person name="Shakirov E.V."/>
            <person name="Shibagaki N."/>
            <person name="Shinohara N."/>
            <person name="Shippen D.E."/>
            <person name="Soerensen I."/>
            <person name="Sotooka R."/>
            <person name="Sugimoto N."/>
            <person name="Sugita M."/>
            <person name="Sumikawa N."/>
            <person name="Tanurdzic M."/>
            <person name="Theissen G."/>
            <person name="Ulvskov P."/>
            <person name="Wakazuki S."/>
            <person name="Weng J.K."/>
            <person name="Willats W.W."/>
            <person name="Wipf D."/>
            <person name="Wolf P.G."/>
            <person name="Yang L."/>
            <person name="Zimmer A.D."/>
            <person name="Zhu Q."/>
            <person name="Mitros T."/>
            <person name="Hellsten U."/>
            <person name="Loque D."/>
            <person name="Otillar R."/>
            <person name="Salamov A."/>
            <person name="Schmutz J."/>
            <person name="Shapiro H."/>
            <person name="Lindquist E."/>
            <person name="Lucas S."/>
            <person name="Rokhsar D."/>
            <person name="Grigoriev I.V."/>
        </authorList>
    </citation>
    <scope>NUCLEOTIDE SEQUENCE [LARGE SCALE GENOMIC DNA]</scope>
</reference>
<evidence type="ECO:0008006" key="4">
    <source>
        <dbReference type="Google" id="ProtNLM"/>
    </source>
</evidence>
<dbReference type="PANTHER" id="PTHR13593">
    <property type="match status" value="1"/>
</dbReference>
<dbReference type="InterPro" id="IPR051057">
    <property type="entry name" value="PI-PLC_domain"/>
</dbReference>
<evidence type="ECO:0000313" key="3">
    <source>
        <dbReference type="Proteomes" id="UP000001514"/>
    </source>
</evidence>
<gene>
    <name evidence="2" type="ORF">SELMODRAFT_119480</name>
</gene>
<dbReference type="OMA" id="FKVMACE"/>
<dbReference type="InParanoid" id="D8SKW6"/>
<evidence type="ECO:0000313" key="2">
    <source>
        <dbReference type="EMBL" id="EFJ15049.1"/>
    </source>
</evidence>
<dbReference type="GO" id="GO:0006629">
    <property type="term" value="P:lipid metabolic process"/>
    <property type="evidence" value="ECO:0007669"/>
    <property type="project" value="InterPro"/>
</dbReference>
<dbReference type="HOGENOM" id="CLU_036028_0_0_1"/>
<dbReference type="Gramene" id="EFJ15049">
    <property type="protein sequence ID" value="EFJ15049"/>
    <property type="gene ID" value="SELMODRAFT_119480"/>
</dbReference>
<keyword evidence="1" id="KW-0812">Transmembrane</keyword>
<evidence type="ECO:0000256" key="1">
    <source>
        <dbReference type="SAM" id="Phobius"/>
    </source>
</evidence>
<accession>D8SKW6</accession>
<dbReference type="PANTHER" id="PTHR13593:SF140">
    <property type="entry name" value="PLC-LIKE PHOSPHODIESTERASE"/>
    <property type="match status" value="1"/>
</dbReference>
<proteinExistence type="predicted"/>
<keyword evidence="1" id="KW-0472">Membrane</keyword>
<protein>
    <recommendedName>
        <fullName evidence="4">Phosphatidylinositol-specific phospholipase C X domain-containing protein</fullName>
    </recommendedName>
</protein>
<dbReference type="InterPro" id="IPR017946">
    <property type="entry name" value="PLC-like_Pdiesterase_TIM-brl"/>
</dbReference>
<dbReference type="EMBL" id="GL377625">
    <property type="protein sequence ID" value="EFJ15049.1"/>
    <property type="molecule type" value="Genomic_DNA"/>
</dbReference>
<dbReference type="Pfam" id="PF26178">
    <property type="entry name" value="PI-PLC_cat"/>
    <property type="match status" value="1"/>
</dbReference>
<keyword evidence="1" id="KW-1133">Transmembrane helix</keyword>
<feature type="non-terminal residue" evidence="2">
    <location>
        <position position="1"/>
    </location>
</feature>
<dbReference type="OrthoDB" id="7984201at2759"/>
<dbReference type="Gene3D" id="3.20.20.190">
    <property type="entry name" value="Phosphatidylinositol (PI) phosphodiesterase"/>
    <property type="match status" value="1"/>
</dbReference>
<dbReference type="CDD" id="cd08588">
    <property type="entry name" value="PI-PLCc_At5g67130_like"/>
    <property type="match status" value="1"/>
</dbReference>
<dbReference type="PROSITE" id="PS50007">
    <property type="entry name" value="PIPLC_X_DOMAIN"/>
    <property type="match status" value="1"/>
</dbReference>
<feature type="transmembrane region" description="Helical" evidence="1">
    <location>
        <begin position="333"/>
        <end position="356"/>
    </location>
</feature>
<name>D8SKW6_SELML</name>
<keyword evidence="3" id="KW-1185">Reference proteome</keyword>
<dbReference type="FunCoup" id="D8SKW6">
    <property type="interactions" value="965"/>
</dbReference>
<dbReference type="AlphaFoldDB" id="D8SKW6"/>
<dbReference type="eggNOG" id="ENOG502QR4B">
    <property type="taxonomic scope" value="Eukaryota"/>
</dbReference>
<dbReference type="GO" id="GO:0008081">
    <property type="term" value="F:phosphoric diester hydrolase activity"/>
    <property type="evidence" value="ECO:0000318"/>
    <property type="project" value="GO_Central"/>
</dbReference>
<sequence>QIAESCSQTSDCMPGLACSNLCTNATRCLRTQSFNVLGLNNSMPFNKYSWLTTHNSFSIKGSPSLTGTPILTFDNQEDSVTQQLQNGVRGLMLDMYDFMNDIWLCHSFQGQCQNFTAFQPAINTLREIETFMSQNPSEVITIFIEDYVRRSNAVSTLFANAGLRKYWFPVSRMPKDGSDWPSVANMVANNQRLVVFTSISSKESSEGIAYQWRYVVENQYGDGGLQPGQCSKRAESTALDNKGVSLFLENYFPTNPADTQACRDNSRPLSQVISACHNAAGNRWANFLAVDFYKRSTGGGSFQAVDVLNGNILCGCGDVHECQVSVSYPFSHFLFLAFWCAFVVASLLLLCCWRCFVPS</sequence>
<dbReference type="SUPFAM" id="SSF51695">
    <property type="entry name" value="PLC-like phosphodiesterases"/>
    <property type="match status" value="1"/>
</dbReference>
<dbReference type="Proteomes" id="UP000001514">
    <property type="component" value="Unassembled WGS sequence"/>
</dbReference>
<organism evidence="3">
    <name type="scientific">Selaginella moellendorffii</name>
    <name type="common">Spikemoss</name>
    <dbReference type="NCBI Taxonomy" id="88036"/>
    <lineage>
        <taxon>Eukaryota</taxon>
        <taxon>Viridiplantae</taxon>
        <taxon>Streptophyta</taxon>
        <taxon>Embryophyta</taxon>
        <taxon>Tracheophyta</taxon>
        <taxon>Lycopodiopsida</taxon>
        <taxon>Selaginellales</taxon>
        <taxon>Selaginellaceae</taxon>
        <taxon>Selaginella</taxon>
    </lineage>
</organism>